<keyword evidence="2 5" id="KW-0812">Transmembrane</keyword>
<comment type="subcellular location">
    <subcellularLocation>
        <location evidence="1">Membrane</location>
    </subcellularLocation>
</comment>
<evidence type="ECO:0000313" key="7">
    <source>
        <dbReference type="Proteomes" id="UP000031668"/>
    </source>
</evidence>
<dbReference type="OrthoDB" id="5972344at2759"/>
<dbReference type="EMBL" id="JWZT01004076">
    <property type="protein sequence ID" value="KII64880.1"/>
    <property type="molecule type" value="Genomic_DNA"/>
</dbReference>
<dbReference type="Gene3D" id="1.20.1250.20">
    <property type="entry name" value="MFS general substrate transporter like domains"/>
    <property type="match status" value="1"/>
</dbReference>
<proteinExistence type="predicted"/>
<comment type="caution">
    <text evidence="6">The sequence shown here is derived from an EMBL/GenBank/DDBJ whole genome shotgun (WGS) entry which is preliminary data.</text>
</comment>
<organism evidence="6 7">
    <name type="scientific">Thelohanellus kitauei</name>
    <name type="common">Myxosporean</name>
    <dbReference type="NCBI Taxonomy" id="669202"/>
    <lineage>
        <taxon>Eukaryota</taxon>
        <taxon>Metazoa</taxon>
        <taxon>Cnidaria</taxon>
        <taxon>Myxozoa</taxon>
        <taxon>Myxosporea</taxon>
        <taxon>Bivalvulida</taxon>
        <taxon>Platysporina</taxon>
        <taxon>Myxobolidae</taxon>
        <taxon>Thelohanellus</taxon>
    </lineage>
</organism>
<name>A0A0C2MKF3_THEKT</name>
<reference evidence="6 7" key="1">
    <citation type="journal article" date="2014" name="Genome Biol. Evol.">
        <title>The genome of the myxosporean Thelohanellus kitauei shows adaptations to nutrient acquisition within its fish host.</title>
        <authorList>
            <person name="Yang Y."/>
            <person name="Xiong J."/>
            <person name="Zhou Z."/>
            <person name="Huo F."/>
            <person name="Miao W."/>
            <person name="Ran C."/>
            <person name="Liu Y."/>
            <person name="Zhang J."/>
            <person name="Feng J."/>
            <person name="Wang M."/>
            <person name="Wang M."/>
            <person name="Wang L."/>
            <person name="Yao B."/>
        </authorList>
    </citation>
    <scope>NUCLEOTIDE SEQUENCE [LARGE SCALE GENOMIC DNA]</scope>
    <source>
        <strain evidence="6">Wuqing</strain>
    </source>
</reference>
<evidence type="ECO:0000256" key="2">
    <source>
        <dbReference type="ARBA" id="ARBA00022692"/>
    </source>
</evidence>
<keyword evidence="3 5" id="KW-1133">Transmembrane helix</keyword>
<keyword evidence="4 5" id="KW-0472">Membrane</keyword>
<accession>A0A0C2MKF3</accession>
<dbReference type="InterPro" id="IPR005828">
    <property type="entry name" value="MFS_sugar_transport-like"/>
</dbReference>
<evidence type="ECO:0000256" key="4">
    <source>
        <dbReference type="ARBA" id="ARBA00023136"/>
    </source>
</evidence>
<dbReference type="GO" id="GO:0016020">
    <property type="term" value="C:membrane"/>
    <property type="evidence" value="ECO:0007669"/>
    <property type="project" value="UniProtKB-SubCell"/>
</dbReference>
<evidence type="ECO:0000256" key="3">
    <source>
        <dbReference type="ARBA" id="ARBA00022989"/>
    </source>
</evidence>
<keyword evidence="7" id="KW-1185">Reference proteome</keyword>
<feature type="transmembrane region" description="Helical" evidence="5">
    <location>
        <begin position="60"/>
        <end position="79"/>
    </location>
</feature>
<dbReference type="AlphaFoldDB" id="A0A0C2MKF3"/>
<sequence>MFDVYNIAGLMVSAVLLMFETLPPSVEGIFKPLIQMAINFGIALISFVSLYRFVKYDWNFVHLLTFILNAILCVAVIISKESPKFIYSKTQNVEKTTRIYKSLRGKYFRPEEVEELVVWIVFYDRNRVKNHQKSRK</sequence>
<feature type="transmembrane region" description="Helical" evidence="5">
    <location>
        <begin position="6"/>
        <end position="22"/>
    </location>
</feature>
<gene>
    <name evidence="6" type="ORF">RF11_09290</name>
</gene>
<protein>
    <submittedName>
        <fullName evidence="6">Uncharacterized protein</fullName>
    </submittedName>
</protein>
<evidence type="ECO:0000313" key="6">
    <source>
        <dbReference type="EMBL" id="KII64880.1"/>
    </source>
</evidence>
<dbReference type="InterPro" id="IPR036259">
    <property type="entry name" value="MFS_trans_sf"/>
</dbReference>
<evidence type="ECO:0000256" key="5">
    <source>
        <dbReference type="SAM" id="Phobius"/>
    </source>
</evidence>
<dbReference type="Pfam" id="PF00083">
    <property type="entry name" value="Sugar_tr"/>
    <property type="match status" value="1"/>
</dbReference>
<dbReference type="SUPFAM" id="SSF103473">
    <property type="entry name" value="MFS general substrate transporter"/>
    <property type="match status" value="1"/>
</dbReference>
<feature type="transmembrane region" description="Helical" evidence="5">
    <location>
        <begin position="34"/>
        <end position="54"/>
    </location>
</feature>
<dbReference type="GO" id="GO:0022857">
    <property type="term" value="F:transmembrane transporter activity"/>
    <property type="evidence" value="ECO:0007669"/>
    <property type="project" value="InterPro"/>
</dbReference>
<dbReference type="Proteomes" id="UP000031668">
    <property type="component" value="Unassembled WGS sequence"/>
</dbReference>
<evidence type="ECO:0000256" key="1">
    <source>
        <dbReference type="ARBA" id="ARBA00004370"/>
    </source>
</evidence>